<dbReference type="PANTHER" id="PTHR21090:SF27">
    <property type="entry name" value="QUINATE REPRESSOR PROTEIN"/>
    <property type="match status" value="1"/>
</dbReference>
<dbReference type="FunFam" id="3.40.50.720:FF:000386">
    <property type="entry name" value="Quinate repressor protein"/>
    <property type="match status" value="1"/>
</dbReference>
<dbReference type="InterPro" id="IPR041121">
    <property type="entry name" value="SDH_C"/>
</dbReference>
<organism evidence="7 8">
    <name type="scientific">Cephalotrichum gorgonifer</name>
    <dbReference type="NCBI Taxonomy" id="2041049"/>
    <lineage>
        <taxon>Eukaryota</taxon>
        <taxon>Fungi</taxon>
        <taxon>Dikarya</taxon>
        <taxon>Ascomycota</taxon>
        <taxon>Pezizomycotina</taxon>
        <taxon>Sordariomycetes</taxon>
        <taxon>Hypocreomycetidae</taxon>
        <taxon>Microascales</taxon>
        <taxon>Microascaceae</taxon>
        <taxon>Cephalotrichum</taxon>
    </lineage>
</organism>
<dbReference type="CDD" id="cd00502">
    <property type="entry name" value="DHQase_I"/>
    <property type="match status" value="1"/>
</dbReference>
<dbReference type="AlphaFoldDB" id="A0AAE8MS81"/>
<dbReference type="SUPFAM" id="SSF53223">
    <property type="entry name" value="Aminoacid dehydrogenase-like, N-terminal domain"/>
    <property type="match status" value="1"/>
</dbReference>
<comment type="similarity">
    <text evidence="1">In the 2nd section; belongs to the type-I 3-dehydroquinase family.</text>
</comment>
<dbReference type="Pfam" id="PF01487">
    <property type="entry name" value="DHquinase_I"/>
    <property type="match status" value="1"/>
</dbReference>
<evidence type="ECO:0000256" key="1">
    <source>
        <dbReference type="ARBA" id="ARBA00006477"/>
    </source>
</evidence>
<dbReference type="GO" id="GO:0003866">
    <property type="term" value="F:3-phosphoshikimate 1-carboxyvinyltransferase activity"/>
    <property type="evidence" value="ECO:0007669"/>
    <property type="project" value="TreeGrafter"/>
</dbReference>
<proteinExistence type="inferred from homology"/>
<dbReference type="Pfam" id="PF18317">
    <property type="entry name" value="SDH_C"/>
    <property type="match status" value="1"/>
</dbReference>
<evidence type="ECO:0000256" key="3">
    <source>
        <dbReference type="SAM" id="MobiDB-lite"/>
    </source>
</evidence>
<name>A0AAE8MS81_9PEZI</name>
<dbReference type="GO" id="GO:0009423">
    <property type="term" value="P:chorismate biosynthetic process"/>
    <property type="evidence" value="ECO:0007669"/>
    <property type="project" value="TreeGrafter"/>
</dbReference>
<dbReference type="CDD" id="cd01065">
    <property type="entry name" value="NAD_bind_Shikimate_DH"/>
    <property type="match status" value="1"/>
</dbReference>
<evidence type="ECO:0000259" key="5">
    <source>
        <dbReference type="Pfam" id="PF08501"/>
    </source>
</evidence>
<evidence type="ECO:0000259" key="6">
    <source>
        <dbReference type="Pfam" id="PF18317"/>
    </source>
</evidence>
<dbReference type="Proteomes" id="UP001187682">
    <property type="component" value="Unassembled WGS sequence"/>
</dbReference>
<feature type="region of interest" description="Disordered" evidence="3">
    <location>
        <begin position="180"/>
        <end position="206"/>
    </location>
</feature>
<dbReference type="SUPFAM" id="SSF51735">
    <property type="entry name" value="NAD(P)-binding Rossmann-fold domains"/>
    <property type="match status" value="1"/>
</dbReference>
<dbReference type="GO" id="GO:0003855">
    <property type="term" value="F:3-dehydroquinate dehydratase activity"/>
    <property type="evidence" value="ECO:0007669"/>
    <property type="project" value="InterPro"/>
</dbReference>
<feature type="domain" description="SDH C-terminal" evidence="6">
    <location>
        <begin position="805"/>
        <end position="835"/>
    </location>
</feature>
<dbReference type="Gene3D" id="3.40.50.10860">
    <property type="entry name" value="Leucine Dehydrogenase, chain A, domain 1"/>
    <property type="match status" value="1"/>
</dbReference>
<dbReference type="InterPro" id="IPR013708">
    <property type="entry name" value="Shikimate_DH-bd_N"/>
</dbReference>
<evidence type="ECO:0000256" key="2">
    <source>
        <dbReference type="ARBA" id="ARBA00009349"/>
    </source>
</evidence>
<gene>
    <name evidence="7" type="ORF">DNG_02329</name>
</gene>
<accession>A0AAE8MS81</accession>
<dbReference type="InterPro" id="IPR027417">
    <property type="entry name" value="P-loop_NTPase"/>
</dbReference>
<feature type="domain" description="Shikimate dehydrogenase substrate binding N-terminal" evidence="5">
    <location>
        <begin position="518"/>
        <end position="598"/>
    </location>
</feature>
<dbReference type="Pfam" id="PF01488">
    <property type="entry name" value="Shikimate_DH"/>
    <property type="match status" value="1"/>
</dbReference>
<keyword evidence="8" id="KW-1185">Reference proteome</keyword>
<feature type="domain" description="Quinate/shikimate 5-dehydrogenase/glutamyl-tRNA reductase" evidence="4">
    <location>
        <begin position="660"/>
        <end position="701"/>
    </location>
</feature>
<dbReference type="InterPro" id="IPR001381">
    <property type="entry name" value="DHquinase_I"/>
</dbReference>
<evidence type="ECO:0000259" key="4">
    <source>
        <dbReference type="Pfam" id="PF01488"/>
    </source>
</evidence>
<evidence type="ECO:0000313" key="8">
    <source>
        <dbReference type="Proteomes" id="UP001187682"/>
    </source>
</evidence>
<dbReference type="InterPro" id="IPR006151">
    <property type="entry name" value="Shikm_DH/Glu-tRNA_Rdtase"/>
</dbReference>
<dbReference type="InterPro" id="IPR036291">
    <property type="entry name" value="NAD(P)-bd_dom_sf"/>
</dbReference>
<protein>
    <submittedName>
        <fullName evidence="7">Related to Quinate repressor protein</fullName>
    </submittedName>
</protein>
<dbReference type="InterPro" id="IPR013785">
    <property type="entry name" value="Aldolase_TIM"/>
</dbReference>
<dbReference type="Pfam" id="PF01202">
    <property type="entry name" value="SKI"/>
    <property type="match status" value="1"/>
</dbReference>
<dbReference type="InterPro" id="IPR031322">
    <property type="entry name" value="Shikimate/glucono_kinase"/>
</dbReference>
<comment type="caution">
    <text evidence="7">The sequence shown here is derived from an EMBL/GenBank/DDBJ whole genome shotgun (WGS) entry which is preliminary data.</text>
</comment>
<dbReference type="PANTHER" id="PTHR21090">
    <property type="entry name" value="AROM/DEHYDROQUINATE SYNTHASE"/>
    <property type="match status" value="1"/>
</dbReference>
<dbReference type="EMBL" id="ONZQ02000002">
    <property type="protein sequence ID" value="SPN99293.1"/>
    <property type="molecule type" value="Genomic_DNA"/>
</dbReference>
<comment type="similarity">
    <text evidence="2">In the N-terminal section; belongs to the shikimate kinase family.</text>
</comment>
<dbReference type="Gene3D" id="3.40.50.720">
    <property type="entry name" value="NAD(P)-binding Rossmann-like Domain"/>
    <property type="match status" value="1"/>
</dbReference>
<dbReference type="Gene3D" id="3.20.20.70">
    <property type="entry name" value="Aldolase class I"/>
    <property type="match status" value="1"/>
</dbReference>
<dbReference type="Gene3D" id="3.40.50.300">
    <property type="entry name" value="P-loop containing nucleotide triphosphate hydrolases"/>
    <property type="match status" value="1"/>
</dbReference>
<evidence type="ECO:0000313" key="7">
    <source>
        <dbReference type="EMBL" id="SPN99293.1"/>
    </source>
</evidence>
<dbReference type="Pfam" id="PF08501">
    <property type="entry name" value="Shikimate_dh_N"/>
    <property type="match status" value="1"/>
</dbReference>
<dbReference type="InterPro" id="IPR046346">
    <property type="entry name" value="Aminoacid_DH-like_N_sf"/>
</dbReference>
<reference evidence="7" key="1">
    <citation type="submission" date="2018-03" db="EMBL/GenBank/DDBJ databases">
        <authorList>
            <person name="Guldener U."/>
        </authorList>
    </citation>
    <scope>NUCLEOTIDE SEQUENCE</scope>
</reference>
<dbReference type="SUPFAM" id="SSF52540">
    <property type="entry name" value="P-loop containing nucleoside triphosphate hydrolases"/>
    <property type="match status" value="1"/>
</dbReference>
<sequence>MPIKANGIAHNRFVVDCQPNRATPLPRTARQFAPDASIVLVGIRGSGKSTLGVIACVAMERTMIDLEKAFQQSAGSTSGEFRRLYGPPKCLERQVQVLRAVMLSHSKGCVIICSWLERNIQALLRDFSLTNPVVLVTRDAEAIQEHLKISDTSKVSSILNASTAILRTCTNFQFFNVTERHTRSSTPESSPAADSDNSISRRSSPAPHLTLKRAERHFLKFLSLIMPPGSIPFIETAFPLATVATEVRDFTYAVSVPISTLLNSQVDIEEIETGADAIEIVVDNLWTPPTPGFPETSPPSAPTSSTPGLDLEYAGDIAKTIGSIRRNTVLPIIFHVLAPASAQVPDNWQRLYIDAVSHGLRLATEFVTIDLRLDDHLISDIISVKRQSKVIATSESTSTENPWDSPIWMSQYRRAQRLGCDLVRFVRPASRMQDNLAVAHFRSAAKEHENAPIPLIAYNSGLLGRHSACFNPVLTPMARMALASRETTSAAPNPCLTTKEATQALYSSFVYDSMKLYVFGAKVDYSLSPAMHNAALETCGIPHRYSPFSANSLDELAPFIQDPFFAGASIGLPFKVSIIQITNALSPHAKAIGAVNTLIPIRRLNPDGTVPTVDILMREANQAGPVKALFGENTDWIGIRACVRRGLSPANAVRPTSTGVVIGAGGMARAAVYALLQLGVRNIVIYNRTIETARDLVTHFNTLLDTPGLPRLGPGRNTGTHARFHVLESLDAPWPDTFSAPTMIISCIPTHSIGSAPSPDFTVPHSWLASPTGGVVVELGYKTLDTPLLEQSRREAHRGWVTLDGLDLLPEQGFAQFELFTGRRAPRRLMRRAALRAFPAAEGMLTMDELKGRLRSIPEQEP</sequence>
<dbReference type="GO" id="GO:0004764">
    <property type="term" value="F:shikimate 3-dehydrogenase (NADP+) activity"/>
    <property type="evidence" value="ECO:0007669"/>
    <property type="project" value="InterPro"/>
</dbReference>
<dbReference type="SUPFAM" id="SSF51569">
    <property type="entry name" value="Aldolase"/>
    <property type="match status" value="1"/>
</dbReference>